<organism evidence="1 2">
    <name type="scientific">Haemonchus placei</name>
    <name type="common">Barber's pole worm</name>
    <dbReference type="NCBI Taxonomy" id="6290"/>
    <lineage>
        <taxon>Eukaryota</taxon>
        <taxon>Metazoa</taxon>
        <taxon>Ecdysozoa</taxon>
        <taxon>Nematoda</taxon>
        <taxon>Chromadorea</taxon>
        <taxon>Rhabditida</taxon>
        <taxon>Rhabditina</taxon>
        <taxon>Rhabditomorpha</taxon>
        <taxon>Strongyloidea</taxon>
        <taxon>Trichostrongylidae</taxon>
        <taxon>Haemonchus</taxon>
    </lineage>
</organism>
<name>A0A3P7YG02_HAEPC</name>
<evidence type="ECO:0000313" key="1">
    <source>
        <dbReference type="EMBL" id="VDO63533.1"/>
    </source>
</evidence>
<evidence type="ECO:0000313" key="2">
    <source>
        <dbReference type="Proteomes" id="UP000268014"/>
    </source>
</evidence>
<proteinExistence type="predicted"/>
<dbReference type="Proteomes" id="UP000268014">
    <property type="component" value="Unassembled WGS sequence"/>
</dbReference>
<sequence>MKDGKLENTLEILRDEEYEARLAAMLLPTAFFETVTLKGDFEARVKIILPSDQRHRSTVRSLPVLLKLCRA</sequence>
<dbReference type="EMBL" id="UZAF01019785">
    <property type="protein sequence ID" value="VDO63533.1"/>
    <property type="molecule type" value="Genomic_DNA"/>
</dbReference>
<accession>A0A3P7YG02</accession>
<gene>
    <name evidence="1" type="ORF">HPLM_LOCUS17127</name>
</gene>
<dbReference type="AlphaFoldDB" id="A0A3P7YG02"/>
<reference evidence="1 2" key="1">
    <citation type="submission" date="2018-11" db="EMBL/GenBank/DDBJ databases">
        <authorList>
            <consortium name="Pathogen Informatics"/>
        </authorList>
    </citation>
    <scope>NUCLEOTIDE SEQUENCE [LARGE SCALE GENOMIC DNA]</scope>
    <source>
        <strain evidence="1 2">MHpl1</strain>
    </source>
</reference>
<keyword evidence="2" id="KW-1185">Reference proteome</keyword>
<protein>
    <submittedName>
        <fullName evidence="1">Uncharacterized protein</fullName>
    </submittedName>
</protein>